<protein>
    <submittedName>
        <fullName evidence="2">Membrane protein</fullName>
    </submittedName>
</protein>
<reference evidence="2" key="2">
    <citation type="submission" date="2014-03" db="EMBL/GenBank/DDBJ databases">
        <authorList>
            <person name="Urmite Genomes"/>
        </authorList>
    </citation>
    <scope>NUCLEOTIDE SEQUENCE</scope>
    <source>
        <strain evidence="2">DSM 44829</strain>
    </source>
</reference>
<feature type="transmembrane region" description="Helical" evidence="1">
    <location>
        <begin position="62"/>
        <end position="85"/>
    </location>
</feature>
<keyword evidence="1" id="KW-1133">Transmembrane helix</keyword>
<feature type="transmembrane region" description="Helical" evidence="1">
    <location>
        <begin position="204"/>
        <end position="223"/>
    </location>
</feature>
<evidence type="ECO:0000313" key="2">
    <source>
        <dbReference type="EMBL" id="CDO05289.1"/>
    </source>
</evidence>
<feature type="transmembrane region" description="Helical" evidence="1">
    <location>
        <begin position="97"/>
        <end position="115"/>
    </location>
</feature>
<organism evidence="2 3">
    <name type="scientific">Mycolicibacterium cosmeticum</name>
    <dbReference type="NCBI Taxonomy" id="258533"/>
    <lineage>
        <taxon>Bacteria</taxon>
        <taxon>Bacillati</taxon>
        <taxon>Actinomycetota</taxon>
        <taxon>Actinomycetes</taxon>
        <taxon>Mycobacteriales</taxon>
        <taxon>Mycobacteriaceae</taxon>
        <taxon>Mycolicibacterium</taxon>
    </lineage>
</organism>
<keyword evidence="1" id="KW-0812">Transmembrane</keyword>
<evidence type="ECO:0000313" key="3">
    <source>
        <dbReference type="Proteomes" id="UP000028870"/>
    </source>
</evidence>
<dbReference type="RefSeq" id="WP_051560937.1">
    <property type="nucleotide sequence ID" value="NZ_CCBB010000001.1"/>
</dbReference>
<dbReference type="STRING" id="258533.BN977_00056"/>
<dbReference type="InterPro" id="IPR010699">
    <property type="entry name" value="DUF1275"/>
</dbReference>
<accession>W9AHT9</accession>
<proteinExistence type="predicted"/>
<dbReference type="PANTHER" id="PTHR37314">
    <property type="entry name" value="SLR0142 PROTEIN"/>
    <property type="match status" value="1"/>
</dbReference>
<dbReference type="PANTHER" id="PTHR37314:SF4">
    <property type="entry name" value="UPF0700 TRANSMEMBRANE PROTEIN YOAK"/>
    <property type="match status" value="1"/>
</dbReference>
<dbReference type="Proteomes" id="UP000028870">
    <property type="component" value="Unassembled WGS sequence"/>
</dbReference>
<dbReference type="eggNOG" id="COG3619">
    <property type="taxonomic scope" value="Bacteria"/>
</dbReference>
<gene>
    <name evidence="2" type="ORF">BN977_00056</name>
</gene>
<dbReference type="AlphaFoldDB" id="W9AHT9"/>
<keyword evidence="3" id="KW-1185">Reference proteome</keyword>
<reference evidence="2" key="1">
    <citation type="submission" date="2014-03" db="EMBL/GenBank/DDBJ databases">
        <title>Draft Genome Sequence of Mycobacterium cosmeticum DSM 44829.</title>
        <authorList>
            <person name="Croce O."/>
            <person name="Robert C."/>
            <person name="Raoult D."/>
            <person name="Drancourt M."/>
        </authorList>
    </citation>
    <scope>NUCLEOTIDE SEQUENCE [LARGE SCALE GENOMIC DNA]</scope>
    <source>
        <strain evidence="2">DSM 44829</strain>
    </source>
</reference>
<keyword evidence="1" id="KW-0472">Membrane</keyword>
<sequence>MSVAAGGVDDTARTRTLWFALLLTITNGFLDAHTYYTRGHVFANVQTGNVIFFALDISEREVAAALAHVWPILAFIAGVSLASHIKSGRVERHLRHPLRWTMGIQVIALAVIGFVPSSVPHSYVTVPISFLAAVQIGLFRNIGDLAYLPVATTGNLMRFVEAGYDGVVDRKPGALRAWGVYATLIGAFAAGAVLGAVLSRAWDVHAIWVAAGILAVTLVLFIVDPGAGP</sequence>
<feature type="transmembrane region" description="Helical" evidence="1">
    <location>
        <begin position="178"/>
        <end position="198"/>
    </location>
</feature>
<evidence type="ECO:0000256" key="1">
    <source>
        <dbReference type="SAM" id="Phobius"/>
    </source>
</evidence>
<dbReference type="OrthoDB" id="7057004at2"/>
<dbReference type="Pfam" id="PF06912">
    <property type="entry name" value="DUF1275"/>
    <property type="match status" value="1"/>
</dbReference>
<dbReference type="EMBL" id="CCBB010000001">
    <property type="protein sequence ID" value="CDO05289.1"/>
    <property type="molecule type" value="Genomic_DNA"/>
</dbReference>
<comment type="caution">
    <text evidence="2">The sequence shown here is derived from an EMBL/GenBank/DDBJ whole genome shotgun (WGS) entry which is preliminary data.</text>
</comment>
<name>W9AHT9_MYCCO</name>